<sequence length="111" mass="11971">MDQFRAQAVELLADPYAAVRFLEDTEDAADAGNDGDAAPPPSHPEPKPERKRKGVVYAHLDAAVLASLLEGGREGGVEGVARVEDLGPMLLEQLAELLRHRHITLTPVIDL</sequence>
<evidence type="ECO:0000256" key="1">
    <source>
        <dbReference type="SAM" id="MobiDB-lite"/>
    </source>
</evidence>
<dbReference type="Proteomes" id="UP000313231">
    <property type="component" value="Unassembled WGS sequence"/>
</dbReference>
<reference evidence="2 3" key="1">
    <citation type="journal article" date="2016" name="Int. J. Syst. Evol. Microbiol.">
        <title>Nocardioides albidus sp. nov., an actinobacterium isolated from garden soil.</title>
        <authorList>
            <person name="Singh H."/>
            <person name="Du J."/>
            <person name="Trinh H."/>
            <person name="Won K."/>
            <person name="Yang J.E."/>
            <person name="Yin C."/>
            <person name="Kook M."/>
            <person name="Yi T.H."/>
        </authorList>
    </citation>
    <scope>NUCLEOTIDE SEQUENCE [LARGE SCALE GENOMIC DNA]</scope>
    <source>
        <strain evidence="2 3">CCTCC AB 2015297</strain>
    </source>
</reference>
<feature type="region of interest" description="Disordered" evidence="1">
    <location>
        <begin position="23"/>
        <end position="53"/>
    </location>
</feature>
<organism evidence="2 3">
    <name type="scientific">Nocardioides albidus</name>
    <dbReference type="NCBI Taxonomy" id="1517589"/>
    <lineage>
        <taxon>Bacteria</taxon>
        <taxon>Bacillati</taxon>
        <taxon>Actinomycetota</taxon>
        <taxon>Actinomycetes</taxon>
        <taxon>Propionibacteriales</taxon>
        <taxon>Nocardioidaceae</taxon>
        <taxon>Nocardioides</taxon>
    </lineage>
</organism>
<dbReference type="AlphaFoldDB" id="A0A5C4VQV0"/>
<gene>
    <name evidence="2" type="ORF">FHP29_13220</name>
</gene>
<proteinExistence type="predicted"/>
<comment type="caution">
    <text evidence="2">The sequence shown here is derived from an EMBL/GenBank/DDBJ whole genome shotgun (WGS) entry which is preliminary data.</text>
</comment>
<evidence type="ECO:0000313" key="3">
    <source>
        <dbReference type="Proteomes" id="UP000313231"/>
    </source>
</evidence>
<dbReference type="EMBL" id="VDMP01000025">
    <property type="protein sequence ID" value="TNM38250.1"/>
    <property type="molecule type" value="Genomic_DNA"/>
</dbReference>
<keyword evidence="3" id="KW-1185">Reference proteome</keyword>
<evidence type="ECO:0000313" key="2">
    <source>
        <dbReference type="EMBL" id="TNM38250.1"/>
    </source>
</evidence>
<protein>
    <submittedName>
        <fullName evidence="2">Uncharacterized protein</fullName>
    </submittedName>
</protein>
<accession>A0A5C4VQV0</accession>
<feature type="non-terminal residue" evidence="2">
    <location>
        <position position="111"/>
    </location>
</feature>
<name>A0A5C4VQV0_9ACTN</name>